<reference evidence="3 4" key="1">
    <citation type="submission" date="2013-05" db="EMBL/GenBank/DDBJ databases">
        <title>Draft genome sequence of Rubidibacter lacunae KORDI 51-2.</title>
        <authorList>
            <person name="Choi D.H."/>
            <person name="Noh J.H."/>
            <person name="Kwon K.-K."/>
            <person name="Lee J.-H."/>
            <person name="Ryu J.-Y."/>
        </authorList>
    </citation>
    <scope>NUCLEOTIDE SEQUENCE [LARGE SCALE GENOMIC DNA]</scope>
    <source>
        <strain evidence="3 4">KORDI 51-2</strain>
    </source>
</reference>
<gene>
    <name evidence="3" type="ORF">KR51_00012890</name>
</gene>
<dbReference type="InParanoid" id="U5DJU5"/>
<dbReference type="GO" id="GO:0016491">
    <property type="term" value="F:oxidoreductase activity"/>
    <property type="evidence" value="ECO:0007669"/>
    <property type="project" value="TreeGrafter"/>
</dbReference>
<dbReference type="GO" id="GO:0030089">
    <property type="term" value="C:phycobilisome"/>
    <property type="evidence" value="ECO:0007669"/>
    <property type="project" value="UniProtKB-KW"/>
</dbReference>
<dbReference type="InterPro" id="IPR016024">
    <property type="entry name" value="ARM-type_fold"/>
</dbReference>
<protein>
    <submittedName>
        <fullName evidence="3">HEAT domain containing protein</fullName>
    </submittedName>
</protein>
<dbReference type="eggNOG" id="COG1413">
    <property type="taxonomic scope" value="Bacteria"/>
</dbReference>
<dbReference type="InterPro" id="IPR004155">
    <property type="entry name" value="PBS_lyase_HEAT"/>
</dbReference>
<accession>U5DJU5</accession>
<dbReference type="STRING" id="582515.KR51_00012890"/>
<dbReference type="OrthoDB" id="9765635at2"/>
<dbReference type="Proteomes" id="UP000016960">
    <property type="component" value="Unassembled WGS sequence"/>
</dbReference>
<keyword evidence="4" id="KW-1185">Reference proteome</keyword>
<dbReference type="PANTHER" id="PTHR12697:SF5">
    <property type="entry name" value="DEOXYHYPUSINE HYDROXYLASE"/>
    <property type="match status" value="1"/>
</dbReference>
<evidence type="ECO:0000313" key="3">
    <source>
        <dbReference type="EMBL" id="ERN41961.1"/>
    </source>
</evidence>
<comment type="caution">
    <text evidence="3">The sequence shown here is derived from an EMBL/GenBank/DDBJ whole genome shotgun (WGS) entry which is preliminary data.</text>
</comment>
<dbReference type="PANTHER" id="PTHR12697">
    <property type="entry name" value="PBS LYASE HEAT-LIKE PROTEIN"/>
    <property type="match status" value="1"/>
</dbReference>
<sequence length="285" mass="31084">MQQVEADKLLLSIQQQLNDNTFDRSDRDLIERAIEGMGDPRGMVRLNFAQALERVGRAATPQLLEALRNHDDPVVRRASAKTLTLLADPEAVPVLIDAFLTDEDRVVRSSAVGALAETGEVSAPPLLEILADPAQSETAKGHAAWALAFMGRKIADLLYKAFESDVEEVRIAAIGAIATLVREQKDEKAFQLLCSSLTDDLVNIRIEAAALLGQVEDRRGVPGLVDSLRDSDGGVRKAAAMSLMKLGADETLSELRAVRDRELDESIQRVLALAVRQLEQKQTAE</sequence>
<dbReference type="PATRIC" id="fig|582515.4.peg.1438"/>
<evidence type="ECO:0000256" key="1">
    <source>
        <dbReference type="ARBA" id="ARBA00022549"/>
    </source>
</evidence>
<proteinExistence type="predicted"/>
<name>U5DJU5_9CHRO</name>
<dbReference type="SMART" id="SM00567">
    <property type="entry name" value="EZ_HEAT"/>
    <property type="match status" value="7"/>
</dbReference>
<dbReference type="Gene3D" id="1.25.10.10">
    <property type="entry name" value="Leucine-rich Repeat Variant"/>
    <property type="match status" value="2"/>
</dbReference>
<organism evidence="3 4">
    <name type="scientific">Rubidibacter lacunae KORDI 51-2</name>
    <dbReference type="NCBI Taxonomy" id="582515"/>
    <lineage>
        <taxon>Bacteria</taxon>
        <taxon>Bacillati</taxon>
        <taxon>Cyanobacteriota</taxon>
        <taxon>Cyanophyceae</taxon>
        <taxon>Oscillatoriophycideae</taxon>
        <taxon>Chroococcales</taxon>
        <taxon>Aphanothecaceae</taxon>
        <taxon>Rubidibacter</taxon>
    </lineage>
</organism>
<evidence type="ECO:0000313" key="4">
    <source>
        <dbReference type="Proteomes" id="UP000016960"/>
    </source>
</evidence>
<dbReference type="RefSeq" id="WP_022605804.1">
    <property type="nucleotide sequence ID" value="NZ_ASSJ01000035.1"/>
</dbReference>
<dbReference type="EMBL" id="ASSJ01000035">
    <property type="protein sequence ID" value="ERN41961.1"/>
    <property type="molecule type" value="Genomic_DNA"/>
</dbReference>
<dbReference type="SUPFAM" id="SSF48371">
    <property type="entry name" value="ARM repeat"/>
    <property type="match status" value="1"/>
</dbReference>
<dbReference type="InterPro" id="IPR011989">
    <property type="entry name" value="ARM-like"/>
</dbReference>
<keyword evidence="2" id="KW-0605">Phycobilisome</keyword>
<dbReference type="Pfam" id="PF13646">
    <property type="entry name" value="HEAT_2"/>
    <property type="match status" value="2"/>
</dbReference>
<evidence type="ECO:0000256" key="2">
    <source>
        <dbReference type="ARBA" id="ARBA00022738"/>
    </source>
</evidence>
<keyword evidence="1" id="KW-0042">Antenna complex</keyword>
<dbReference type="AlphaFoldDB" id="U5DJU5"/>